<dbReference type="AlphaFoldDB" id="A0A5B7GE77"/>
<evidence type="ECO:0000313" key="2">
    <source>
        <dbReference type="EMBL" id="MPC55428.1"/>
    </source>
</evidence>
<comment type="caution">
    <text evidence="2">The sequence shown here is derived from an EMBL/GenBank/DDBJ whole genome shotgun (WGS) entry which is preliminary data.</text>
</comment>
<dbReference type="Pfam" id="PF00443">
    <property type="entry name" value="UCH"/>
    <property type="match status" value="1"/>
</dbReference>
<protein>
    <submittedName>
        <fullName evidence="2">Putative ubiquitin carboxyl-terminal hydrolase FAF-X</fullName>
    </submittedName>
</protein>
<feature type="domain" description="Peptidase C19 ubiquitin carboxyl-terminal hydrolase" evidence="1">
    <location>
        <begin position="2"/>
        <end position="45"/>
    </location>
</feature>
<dbReference type="InterPro" id="IPR001394">
    <property type="entry name" value="Peptidase_C19_UCH"/>
</dbReference>
<dbReference type="InterPro" id="IPR038765">
    <property type="entry name" value="Papain-like_cys_pep_sf"/>
</dbReference>
<sequence length="101" mass="12178">MAIQLKRFDYDWERECSIKFNDYFEFPRELDMDPYTEQIKKENKALKKCKNCEAMLERLREKVEAGLGAVSKEKLDEWKKHGKKDREDEKVNFAEVAKQQI</sequence>
<keyword evidence="2" id="KW-0378">Hydrolase</keyword>
<evidence type="ECO:0000259" key="1">
    <source>
        <dbReference type="Pfam" id="PF00443"/>
    </source>
</evidence>
<dbReference type="Gene3D" id="3.90.70.10">
    <property type="entry name" value="Cysteine proteinases"/>
    <property type="match status" value="1"/>
</dbReference>
<dbReference type="OrthoDB" id="289038at2759"/>
<reference evidence="2 3" key="1">
    <citation type="submission" date="2019-05" db="EMBL/GenBank/DDBJ databases">
        <title>Another draft genome of Portunus trituberculatus and its Hox gene families provides insights of decapod evolution.</title>
        <authorList>
            <person name="Jeong J.-H."/>
            <person name="Song I."/>
            <person name="Kim S."/>
            <person name="Choi T."/>
            <person name="Kim D."/>
            <person name="Ryu S."/>
            <person name="Kim W."/>
        </authorList>
    </citation>
    <scope>NUCLEOTIDE SEQUENCE [LARGE SCALE GENOMIC DNA]</scope>
    <source>
        <tissue evidence="2">Muscle</tissue>
    </source>
</reference>
<name>A0A5B7GE77_PORTR</name>
<proteinExistence type="predicted"/>
<dbReference type="Proteomes" id="UP000324222">
    <property type="component" value="Unassembled WGS sequence"/>
</dbReference>
<dbReference type="SUPFAM" id="SSF54001">
    <property type="entry name" value="Cysteine proteinases"/>
    <property type="match status" value="1"/>
</dbReference>
<dbReference type="GO" id="GO:0004843">
    <property type="term" value="F:cysteine-type deubiquitinase activity"/>
    <property type="evidence" value="ECO:0007669"/>
    <property type="project" value="InterPro"/>
</dbReference>
<keyword evidence="3" id="KW-1185">Reference proteome</keyword>
<accession>A0A5B7GE77</accession>
<dbReference type="GO" id="GO:0016579">
    <property type="term" value="P:protein deubiquitination"/>
    <property type="evidence" value="ECO:0007669"/>
    <property type="project" value="InterPro"/>
</dbReference>
<evidence type="ECO:0000313" key="3">
    <source>
        <dbReference type="Proteomes" id="UP000324222"/>
    </source>
</evidence>
<gene>
    <name evidence="2" type="primary">Usp9x_2</name>
    <name evidence="2" type="ORF">E2C01_049363</name>
</gene>
<dbReference type="EMBL" id="VSRR010013164">
    <property type="protein sequence ID" value="MPC55428.1"/>
    <property type="molecule type" value="Genomic_DNA"/>
</dbReference>
<organism evidence="2 3">
    <name type="scientific">Portunus trituberculatus</name>
    <name type="common">Swimming crab</name>
    <name type="synonym">Neptunus trituberculatus</name>
    <dbReference type="NCBI Taxonomy" id="210409"/>
    <lineage>
        <taxon>Eukaryota</taxon>
        <taxon>Metazoa</taxon>
        <taxon>Ecdysozoa</taxon>
        <taxon>Arthropoda</taxon>
        <taxon>Crustacea</taxon>
        <taxon>Multicrustacea</taxon>
        <taxon>Malacostraca</taxon>
        <taxon>Eumalacostraca</taxon>
        <taxon>Eucarida</taxon>
        <taxon>Decapoda</taxon>
        <taxon>Pleocyemata</taxon>
        <taxon>Brachyura</taxon>
        <taxon>Eubrachyura</taxon>
        <taxon>Portunoidea</taxon>
        <taxon>Portunidae</taxon>
        <taxon>Portuninae</taxon>
        <taxon>Portunus</taxon>
    </lineage>
</organism>